<comment type="caution">
    <text evidence="1">The sequence shown here is derived from an EMBL/GenBank/DDBJ whole genome shotgun (WGS) entry which is preliminary data.</text>
</comment>
<dbReference type="EMBL" id="JARKIK010000005">
    <property type="protein sequence ID" value="KAK8751746.1"/>
    <property type="molecule type" value="Genomic_DNA"/>
</dbReference>
<dbReference type="PANTHER" id="PTHR13318">
    <property type="entry name" value="PARTNER OF PAIRED, ISOFORM B-RELATED"/>
    <property type="match status" value="1"/>
</dbReference>
<dbReference type="PANTHER" id="PTHR13318:SF247">
    <property type="entry name" value="GH16156P"/>
    <property type="match status" value="1"/>
</dbReference>
<evidence type="ECO:0000313" key="1">
    <source>
        <dbReference type="EMBL" id="KAK8751747.1"/>
    </source>
</evidence>
<proteinExistence type="predicted"/>
<dbReference type="Gene3D" id="3.80.10.10">
    <property type="entry name" value="Ribonuclease Inhibitor"/>
    <property type="match status" value="2"/>
</dbReference>
<evidence type="ECO:0000313" key="2">
    <source>
        <dbReference type="Proteomes" id="UP001445076"/>
    </source>
</evidence>
<gene>
    <name evidence="1" type="ORF">OTU49_010112</name>
</gene>
<dbReference type="InterPro" id="IPR032675">
    <property type="entry name" value="LRR_dom_sf"/>
</dbReference>
<reference evidence="1 2" key="1">
    <citation type="journal article" date="2024" name="BMC Genomics">
        <title>Genome assembly of redclaw crayfish (Cherax quadricarinatus) provides insights into its immune adaptation and hypoxia tolerance.</title>
        <authorList>
            <person name="Liu Z."/>
            <person name="Zheng J."/>
            <person name="Li H."/>
            <person name="Fang K."/>
            <person name="Wang S."/>
            <person name="He J."/>
            <person name="Zhou D."/>
            <person name="Weng S."/>
            <person name="Chi M."/>
            <person name="Gu Z."/>
            <person name="He J."/>
            <person name="Li F."/>
            <person name="Wang M."/>
        </authorList>
    </citation>
    <scope>NUCLEOTIDE SEQUENCE [LARGE SCALE GENOMIC DNA]</scope>
    <source>
        <strain evidence="1">ZL_2023a</strain>
    </source>
</reference>
<reference evidence="1" key="2">
    <citation type="submission" date="2024-01" db="EMBL/GenBank/DDBJ databases">
        <authorList>
            <person name="He J."/>
            <person name="Wang M."/>
            <person name="Zheng J."/>
            <person name="Liu Z."/>
        </authorList>
    </citation>
    <scope>NUCLEOTIDE SEQUENCE</scope>
    <source>
        <strain evidence="1">ZL_2023a</strain>
        <tissue evidence="1">Muscle</tissue>
    </source>
</reference>
<name>A0AAW0Y6W3_CHEQU</name>
<dbReference type="GO" id="GO:0019005">
    <property type="term" value="C:SCF ubiquitin ligase complex"/>
    <property type="evidence" value="ECO:0007669"/>
    <property type="project" value="TreeGrafter"/>
</dbReference>
<sequence length="501" mass="58155">MPLRKEPGSLQKNTMITIVRNFDYLCYKAKTREEMCQMIYDESYLKVEGPFKNLPSTMLTQLLHEVLEEHRLKRTHYHALIHPHLEDMKISSADGDSVSGFQYMIKRCKRLRRLDLSYLRTVGPPILIRLVPSLTQVTVLNLSMTETVDQVLELIGRHCPEIRELDISNTPITEAGLIRLSYDEENDRPMCQKLVKLAITGCVISARPVSFLLQYIPTLKEIDYDDIFQVFGVLQEWGLRLDNAEGCDKYHLRILNSTNEYVDPDNIALAIILCPYATNFTLSNAYIENEVLYKVMMMEHLTHLRITNCEAFTLNFQEGILPVLTVKGHQLLSLLLTNFTNVDIAAIGECCPRLQNLALSAIGVYEDIMYPREHCFTRLRNLEIWSSLTVESCNTTILRQLLCYCPDLRHLLVKCTDALSDKLLFDIWRENDMRHLSRLTIDTCPNVTASAIHHLLDMTNQLTLIRLWGCFFITKDDDIKFQRRIKEENCDLYLEWYCWDG</sequence>
<accession>A0AAW0Y6W3</accession>
<keyword evidence="2" id="KW-1185">Reference proteome</keyword>
<dbReference type="Proteomes" id="UP001445076">
    <property type="component" value="Unassembled WGS sequence"/>
</dbReference>
<organism evidence="1 2">
    <name type="scientific">Cherax quadricarinatus</name>
    <name type="common">Australian red claw crayfish</name>
    <dbReference type="NCBI Taxonomy" id="27406"/>
    <lineage>
        <taxon>Eukaryota</taxon>
        <taxon>Metazoa</taxon>
        <taxon>Ecdysozoa</taxon>
        <taxon>Arthropoda</taxon>
        <taxon>Crustacea</taxon>
        <taxon>Multicrustacea</taxon>
        <taxon>Malacostraca</taxon>
        <taxon>Eumalacostraca</taxon>
        <taxon>Eucarida</taxon>
        <taxon>Decapoda</taxon>
        <taxon>Pleocyemata</taxon>
        <taxon>Astacidea</taxon>
        <taxon>Parastacoidea</taxon>
        <taxon>Parastacidae</taxon>
        <taxon>Cherax</taxon>
    </lineage>
</organism>
<dbReference type="SUPFAM" id="SSF52047">
    <property type="entry name" value="RNI-like"/>
    <property type="match status" value="1"/>
</dbReference>
<dbReference type="AlphaFoldDB" id="A0AAW0Y6W3"/>
<protein>
    <submittedName>
        <fullName evidence="1">Uncharacterized protein</fullName>
    </submittedName>
</protein>
<dbReference type="GO" id="GO:0031146">
    <property type="term" value="P:SCF-dependent proteasomal ubiquitin-dependent protein catabolic process"/>
    <property type="evidence" value="ECO:0007669"/>
    <property type="project" value="TreeGrafter"/>
</dbReference>
<dbReference type="EMBL" id="JARKIK010000005">
    <property type="protein sequence ID" value="KAK8751747.1"/>
    <property type="molecule type" value="Genomic_DNA"/>
</dbReference>